<sequence>MFGMKDAIYKLRRSFSLPEPPATKLDPNTKNFDDFDDFLPSVNLTGYSANTKNRLLTTDMCDEIRTLMPMRVQLYNEWTLLYSLEQHGASLHSLYDNIKPKDDDLTRRIGYVIVIKDAKNGIFGAYCNEPWEPNEHVRYYGNGECFLWKMNKVPNLNLDDKNDPDNKQLTQWQFQGFPYTGVNEFAIYCTSRFLSMGAGDGHYGLWCDDGLLHGVTYPCSTYGNETLSQEGNKFHIIGLEVWRVG</sequence>
<gene>
    <name evidence="6" type="primary">KAFR0K00370</name>
    <name evidence="6" type="ORF">KAFR_0K00370</name>
</gene>
<name>H2B192_KAZAF</name>
<dbReference type="GO" id="GO:0045053">
    <property type="term" value="P:protein retention in Golgi apparatus"/>
    <property type="evidence" value="ECO:0007669"/>
    <property type="project" value="EnsemblFungi"/>
</dbReference>
<dbReference type="AlphaFoldDB" id="H2B192"/>
<dbReference type="GeneID" id="13886581"/>
<evidence type="ECO:0000256" key="2">
    <source>
        <dbReference type="ARBA" id="ARBA00009540"/>
    </source>
</evidence>
<organism evidence="6 7">
    <name type="scientific">Kazachstania africana (strain ATCC 22294 / BCRC 22015 / CBS 2517 / CECT 1963 / NBRC 1671 / NRRL Y-8276)</name>
    <name type="common">Yeast</name>
    <name type="synonym">Kluyveromyces africanus</name>
    <dbReference type="NCBI Taxonomy" id="1071382"/>
    <lineage>
        <taxon>Eukaryota</taxon>
        <taxon>Fungi</taxon>
        <taxon>Dikarya</taxon>
        <taxon>Ascomycota</taxon>
        <taxon>Saccharomycotina</taxon>
        <taxon>Saccharomycetes</taxon>
        <taxon>Saccharomycetales</taxon>
        <taxon>Saccharomycetaceae</taxon>
        <taxon>Kazachstania</taxon>
    </lineage>
</organism>
<comment type="similarity">
    <text evidence="2">Belongs to the OXR1 family.</text>
</comment>
<evidence type="ECO:0000256" key="1">
    <source>
        <dbReference type="ARBA" id="ARBA00004173"/>
    </source>
</evidence>
<evidence type="ECO:0000256" key="3">
    <source>
        <dbReference type="ARBA" id="ARBA00023128"/>
    </source>
</evidence>
<comment type="subcellular location">
    <subcellularLocation>
        <location evidence="1">Mitochondrion</location>
    </subcellularLocation>
</comment>
<dbReference type="Proteomes" id="UP000005220">
    <property type="component" value="Chromosome 11"/>
</dbReference>
<dbReference type="eggNOG" id="KOG2372">
    <property type="taxonomic scope" value="Eukaryota"/>
</dbReference>
<dbReference type="RefSeq" id="XP_003959527.1">
    <property type="nucleotide sequence ID" value="XM_003959478.1"/>
</dbReference>
<dbReference type="FunCoup" id="H2B192">
    <property type="interactions" value="31"/>
</dbReference>
<evidence type="ECO:0000313" key="6">
    <source>
        <dbReference type="EMBL" id="CCF60392.1"/>
    </source>
</evidence>
<dbReference type="PANTHER" id="PTHR23354">
    <property type="entry name" value="NUCLEOLAR PROTEIN 7/ESTROGEN RECEPTOR COACTIVATOR-RELATED"/>
    <property type="match status" value="1"/>
</dbReference>
<dbReference type="STRING" id="1071382.H2B192"/>
<evidence type="ECO:0000259" key="5">
    <source>
        <dbReference type="PROSITE" id="PS51886"/>
    </source>
</evidence>
<keyword evidence="3" id="KW-0496">Mitochondrion</keyword>
<dbReference type="InParanoid" id="H2B192"/>
<dbReference type="HOGENOM" id="CLU_029204_0_0_1"/>
<evidence type="ECO:0000256" key="4">
    <source>
        <dbReference type="ARBA" id="ARBA00040604"/>
    </source>
</evidence>
<feature type="domain" description="TLDc" evidence="5">
    <location>
        <begin position="54"/>
        <end position="245"/>
    </location>
</feature>
<accession>H2B192</accession>
<dbReference type="GO" id="GO:0032984">
    <property type="term" value="P:protein-containing complex disassembly"/>
    <property type="evidence" value="ECO:0007669"/>
    <property type="project" value="EnsemblFungi"/>
</dbReference>
<dbReference type="EMBL" id="HE650831">
    <property type="protein sequence ID" value="CCF60392.1"/>
    <property type="molecule type" value="Genomic_DNA"/>
</dbReference>
<dbReference type="GO" id="GO:0006979">
    <property type="term" value="P:response to oxidative stress"/>
    <property type="evidence" value="ECO:0007669"/>
    <property type="project" value="TreeGrafter"/>
</dbReference>
<protein>
    <recommendedName>
        <fullName evidence="4">Oxidation resistance protein 1</fullName>
    </recommendedName>
</protein>
<evidence type="ECO:0000313" key="7">
    <source>
        <dbReference type="Proteomes" id="UP000005220"/>
    </source>
</evidence>
<dbReference type="SMART" id="SM00584">
    <property type="entry name" value="TLDc"/>
    <property type="match status" value="1"/>
</dbReference>
<dbReference type="InterPro" id="IPR006571">
    <property type="entry name" value="TLDc_dom"/>
</dbReference>
<dbReference type="PROSITE" id="PS51886">
    <property type="entry name" value="TLDC"/>
    <property type="match status" value="1"/>
</dbReference>
<dbReference type="PANTHER" id="PTHR23354:SF62">
    <property type="entry name" value="MUSTARD, ISOFORM V"/>
    <property type="match status" value="1"/>
</dbReference>
<proteinExistence type="inferred from homology"/>
<reference evidence="6 7" key="1">
    <citation type="journal article" date="2011" name="Proc. Natl. Acad. Sci. U.S.A.">
        <title>Evolutionary erosion of yeast sex chromosomes by mating-type switching accidents.</title>
        <authorList>
            <person name="Gordon J.L."/>
            <person name="Armisen D."/>
            <person name="Proux-Wera E."/>
            <person name="Oheigeartaigh S.S."/>
            <person name="Byrne K.P."/>
            <person name="Wolfe K.H."/>
        </authorList>
    </citation>
    <scope>NUCLEOTIDE SEQUENCE [LARGE SCALE GENOMIC DNA]</scope>
    <source>
        <strain evidence="7">ATCC 22294 / BCRC 22015 / CBS 2517 / CECT 1963 / NBRC 1671 / NRRL Y-8276</strain>
    </source>
</reference>
<keyword evidence="7" id="KW-1185">Reference proteome</keyword>
<dbReference type="GO" id="GO:0005739">
    <property type="term" value="C:mitochondrion"/>
    <property type="evidence" value="ECO:0007669"/>
    <property type="project" value="UniProtKB-SubCell"/>
</dbReference>
<dbReference type="KEGG" id="kaf:KAFR_0K00370"/>
<dbReference type="OrthoDB" id="26679at2759"/>
<dbReference type="GO" id="GO:0005634">
    <property type="term" value="C:nucleus"/>
    <property type="evidence" value="ECO:0007669"/>
    <property type="project" value="TreeGrafter"/>
</dbReference>
<dbReference type="Pfam" id="PF07534">
    <property type="entry name" value="TLD"/>
    <property type="match status" value="1"/>
</dbReference>